<dbReference type="EMBL" id="CALQ01000968">
    <property type="protein sequence ID" value="CCM15937.1"/>
    <property type="molecule type" value="Genomic_DNA"/>
</dbReference>
<feature type="region of interest" description="Disordered" evidence="2">
    <location>
        <begin position="841"/>
        <end position="860"/>
    </location>
</feature>
<evidence type="ECO:0000256" key="2">
    <source>
        <dbReference type="SAM" id="MobiDB-lite"/>
    </source>
</evidence>
<feature type="compositionally biased region" description="Low complexity" evidence="2">
    <location>
        <begin position="608"/>
        <end position="619"/>
    </location>
</feature>
<organism evidence="3">
    <name type="scientific">Leishmania guyanensis</name>
    <dbReference type="NCBI Taxonomy" id="5670"/>
    <lineage>
        <taxon>Eukaryota</taxon>
        <taxon>Discoba</taxon>
        <taxon>Euglenozoa</taxon>
        <taxon>Kinetoplastea</taxon>
        <taxon>Metakinetoplastina</taxon>
        <taxon>Trypanosomatida</taxon>
        <taxon>Trypanosomatidae</taxon>
        <taxon>Leishmaniinae</taxon>
        <taxon>Leishmania</taxon>
        <taxon>Leishmania guyanensis species complex</taxon>
    </lineage>
</organism>
<feature type="compositionally biased region" description="Low complexity" evidence="2">
    <location>
        <begin position="652"/>
        <end position="662"/>
    </location>
</feature>
<sequence length="860" mass="91839">MPPCDATSSCLYSDVADSLYGAMDRVAKGGSPSVAMGGRSSPNEPCNFTQELMNRSALPSGGTDVTEAINTAELEAERYIARLEEEVQTLMREVSDKDRYIIAMSAVKDSMSLELREQKKRGELMENESSTRQMLSYSFMSMLRFYTTQAESRRAMQLETQISGLKYELKLTEAMLAQSQSSATAAASQQHQQLLKWQNEEDELARSVSATLRPLLQGEYDRLAQLVSEMPSKVRMMMCTGYSAPQSEEDEAARGAAVPPQQQQRLHEMLESLLASRGGVTGELVDAASSAPCAPTGIPSPLPLALSGVDPSHLVHLVSRVCHHHEVMADLYCAEVDQRMAFAQYEGDIIRFISAKQIALTWAALYHEKKDEVKHLNEKIMSLRGELRVAARLSRGVVVSGPNAGSNNITQSYEAYAAPYVPSAARLTNSSRDKLKRPSTSTQMKPQSVVAIRRPIGELREEARRLGVLPASHYPPLVTGPSPSMTSSASSSPSDLTQTLPGKDQKNAASRKRGGASEAAVVPALVEVPTVAKGSDIACNSTVPVIRALPCQCESEGTSPSSALSHRAPLARRHTAPRSVAQPKSRTCDSSQRFETTGEHSIPRPVLSDSSSSSSSTSDVLAAGRSQVKKAALGHGFALAAAATSRLASSYSASSGSSLSHAKAQEVAAKPTSGRTKQQPKPKVVHNSFDDADDDENEAEAAKVRKDTVQASHRLPSSKLAATATFNNKSKGRNAKVDSEADTSFGSLGTPAKRSKKATSAAAKWSHMRKSSFDEDDSNGDIANDSSSSLGSTADTPGPASRAVVGSNTVRRTTAATQSSATRLLVSATTTTTTSAAVAFGKARSTPSTAKQTRLKLPTW</sequence>
<feature type="compositionally biased region" description="Acidic residues" evidence="2">
    <location>
        <begin position="690"/>
        <end position="699"/>
    </location>
</feature>
<feature type="region of interest" description="Disordered" evidence="2">
    <location>
        <begin position="471"/>
        <end position="518"/>
    </location>
</feature>
<feature type="compositionally biased region" description="Polar residues" evidence="2">
    <location>
        <begin position="784"/>
        <end position="795"/>
    </location>
</feature>
<feature type="compositionally biased region" description="Low complexity" evidence="2">
    <location>
        <begin position="481"/>
        <end position="494"/>
    </location>
</feature>
<accession>A0A1E1IXD5</accession>
<feature type="compositionally biased region" description="Low complexity" evidence="2">
    <location>
        <begin position="809"/>
        <end position="820"/>
    </location>
</feature>
<feature type="coiled-coil region" evidence="1">
    <location>
        <begin position="69"/>
        <end position="100"/>
    </location>
</feature>
<name>A0A1E1IXD5_LEIGU</name>
<feature type="compositionally biased region" description="Polar residues" evidence="2">
    <location>
        <begin position="582"/>
        <end position="595"/>
    </location>
</feature>
<feature type="region of interest" description="Disordered" evidence="2">
    <location>
        <begin position="428"/>
        <end position="447"/>
    </location>
</feature>
<evidence type="ECO:0000313" key="3">
    <source>
        <dbReference type="EMBL" id="CCM15937.1"/>
    </source>
</evidence>
<protein>
    <submittedName>
        <fullName evidence="3">Putative ppg3-related protein-like protein</fullName>
    </submittedName>
</protein>
<proteinExistence type="predicted"/>
<gene>
    <name evidence="3" type="primary">LgM4147LRVhigh.24.01110.00020</name>
    <name evidence="3" type="ORF">BN36_2434500</name>
</gene>
<feature type="region of interest" description="Disordered" evidence="2">
    <location>
        <begin position="556"/>
        <end position="619"/>
    </location>
</feature>
<keyword evidence="1" id="KW-0175">Coiled coil</keyword>
<dbReference type="AlphaFoldDB" id="A0A1E1IXD5"/>
<feature type="region of interest" description="Disordered" evidence="2">
    <location>
        <begin position="652"/>
        <end position="820"/>
    </location>
</feature>
<evidence type="ECO:0000256" key="1">
    <source>
        <dbReference type="SAM" id="Coils"/>
    </source>
</evidence>
<reference evidence="3" key="1">
    <citation type="submission" date="2012-08" db="EMBL/GenBank/DDBJ databases">
        <title>Comparative genomics of metastatic and non-metastatic Leishmania guyanensis provides insights into polygenic factors involved in Leishmania RNA virus infection.</title>
        <authorList>
            <person name="Smith D."/>
            <person name="Hertz-Fowler C."/>
            <person name="Martin R."/>
            <person name="Dickens N."/>
            <person name="Fasel N."/>
            <person name="Falquet L."/>
            <person name="Beverley S."/>
            <person name="Zangger H."/>
            <person name="Calderon-Copete S."/>
            <person name="Mottram J."/>
            <person name="Xenarios I."/>
        </authorList>
    </citation>
    <scope>NUCLEOTIDE SEQUENCE</scope>
    <source>
        <strain evidence="3">MHOM/BR/75/M4147/SSU:IR2SAT-LUC</strain>
    </source>
</reference>